<proteinExistence type="inferred from homology"/>
<comment type="caution">
    <text evidence="15">The sequence shown here is derived from an EMBL/GenBank/DDBJ whole genome shotgun (WGS) entry which is preliminary data.</text>
</comment>
<dbReference type="CDD" id="cd00218">
    <property type="entry name" value="GlcAT-I"/>
    <property type="match status" value="1"/>
</dbReference>
<evidence type="ECO:0000256" key="9">
    <source>
        <dbReference type="ARBA" id="ARBA00023180"/>
    </source>
</evidence>
<evidence type="ECO:0000256" key="11">
    <source>
        <dbReference type="PIRSR" id="PIRSR605027-1"/>
    </source>
</evidence>
<evidence type="ECO:0000256" key="1">
    <source>
        <dbReference type="ARBA" id="ARBA00004323"/>
    </source>
</evidence>
<evidence type="ECO:0000256" key="13">
    <source>
        <dbReference type="PIRSR" id="PIRSR605027-4"/>
    </source>
</evidence>
<dbReference type="InterPro" id="IPR029044">
    <property type="entry name" value="Nucleotide-diphossugar_trans"/>
</dbReference>
<dbReference type="EMBL" id="JAMYWD010000010">
    <property type="protein sequence ID" value="KAJ4957975.1"/>
    <property type="molecule type" value="Genomic_DNA"/>
</dbReference>
<keyword evidence="12" id="KW-0464">Manganese</keyword>
<evidence type="ECO:0000256" key="2">
    <source>
        <dbReference type="ARBA" id="ARBA00007706"/>
    </source>
</evidence>
<keyword evidence="16" id="KW-1185">Reference proteome</keyword>
<accession>A0A9Q0H2D4</accession>
<keyword evidence="8 14" id="KW-0472">Membrane</keyword>
<keyword evidence="12" id="KW-0479">Metal-binding</keyword>
<organism evidence="15 16">
    <name type="scientific">Protea cynaroides</name>
    <dbReference type="NCBI Taxonomy" id="273540"/>
    <lineage>
        <taxon>Eukaryota</taxon>
        <taxon>Viridiplantae</taxon>
        <taxon>Streptophyta</taxon>
        <taxon>Embryophyta</taxon>
        <taxon>Tracheophyta</taxon>
        <taxon>Spermatophyta</taxon>
        <taxon>Magnoliopsida</taxon>
        <taxon>Proteales</taxon>
        <taxon>Proteaceae</taxon>
        <taxon>Protea</taxon>
    </lineage>
</organism>
<feature type="transmembrane region" description="Helical" evidence="14">
    <location>
        <begin position="81"/>
        <end position="100"/>
    </location>
</feature>
<dbReference type="InterPro" id="IPR005027">
    <property type="entry name" value="Glyco_trans_43"/>
</dbReference>
<name>A0A9Q0H2D4_9MAGN</name>
<dbReference type="GO" id="GO:0015018">
    <property type="term" value="F:galactosylgalactosylxylosylprotein 3-beta-glucuronosyltransferase activity"/>
    <property type="evidence" value="ECO:0007669"/>
    <property type="project" value="InterPro"/>
</dbReference>
<dbReference type="GO" id="GO:0009834">
    <property type="term" value="P:plant-type secondary cell wall biogenesis"/>
    <property type="evidence" value="ECO:0007669"/>
    <property type="project" value="TreeGrafter"/>
</dbReference>
<keyword evidence="9" id="KW-0325">Glycoprotein</keyword>
<evidence type="ECO:0000313" key="16">
    <source>
        <dbReference type="Proteomes" id="UP001141806"/>
    </source>
</evidence>
<keyword evidence="7 14" id="KW-0333">Golgi apparatus</keyword>
<dbReference type="Gene3D" id="3.90.550.10">
    <property type="entry name" value="Spore Coat Polysaccharide Biosynthesis Protein SpsA, Chain A"/>
    <property type="match status" value="1"/>
</dbReference>
<evidence type="ECO:0000256" key="12">
    <source>
        <dbReference type="PIRSR" id="PIRSR605027-3"/>
    </source>
</evidence>
<evidence type="ECO:0000256" key="5">
    <source>
        <dbReference type="ARBA" id="ARBA00022968"/>
    </source>
</evidence>
<dbReference type="GO" id="GO:0042285">
    <property type="term" value="F:xylosyltransferase activity"/>
    <property type="evidence" value="ECO:0007669"/>
    <property type="project" value="TreeGrafter"/>
</dbReference>
<dbReference type="GO" id="GO:0010417">
    <property type="term" value="P:glucuronoxylan biosynthetic process"/>
    <property type="evidence" value="ECO:0007669"/>
    <property type="project" value="TreeGrafter"/>
</dbReference>
<dbReference type="SUPFAM" id="SSF53448">
    <property type="entry name" value="Nucleotide-diphospho-sugar transferases"/>
    <property type="match status" value="1"/>
</dbReference>
<feature type="binding site" evidence="12">
    <location>
        <position position="341"/>
    </location>
    <ligand>
        <name>Mn(2+)</name>
        <dbReference type="ChEBI" id="CHEBI:29035"/>
    </ligand>
</feature>
<evidence type="ECO:0000313" key="15">
    <source>
        <dbReference type="EMBL" id="KAJ4957975.1"/>
    </source>
</evidence>
<dbReference type="EC" id="2.4.-.-" evidence="14"/>
<feature type="site" description="Interaction with galactose moiety of substrate glycoprotein" evidence="13">
    <location>
        <position position="376"/>
    </location>
</feature>
<dbReference type="OrthoDB" id="675023at2759"/>
<evidence type="ECO:0000256" key="8">
    <source>
        <dbReference type="ARBA" id="ARBA00023136"/>
    </source>
</evidence>
<evidence type="ECO:0000256" key="3">
    <source>
        <dbReference type="ARBA" id="ARBA00022679"/>
    </source>
</evidence>
<evidence type="ECO:0000256" key="4">
    <source>
        <dbReference type="ARBA" id="ARBA00022692"/>
    </source>
</evidence>
<dbReference type="GO" id="GO:0046872">
    <property type="term" value="F:metal ion binding"/>
    <property type="evidence" value="ECO:0007669"/>
    <property type="project" value="UniProtKB-KW"/>
</dbReference>
<evidence type="ECO:0000256" key="10">
    <source>
        <dbReference type="ARBA" id="ARBA00023316"/>
    </source>
</evidence>
<keyword evidence="10 14" id="KW-0961">Cell wall biogenesis/degradation</keyword>
<dbReference type="Pfam" id="PF03360">
    <property type="entry name" value="Glyco_transf_43"/>
    <property type="match status" value="1"/>
</dbReference>
<evidence type="ECO:0000256" key="7">
    <source>
        <dbReference type="ARBA" id="ARBA00023034"/>
    </source>
</evidence>
<keyword evidence="6 14" id="KW-1133">Transmembrane helix</keyword>
<comment type="subcellular location">
    <subcellularLocation>
        <location evidence="1 14">Golgi apparatus membrane</location>
        <topology evidence="1 14">Single-pass type II membrane protein</topology>
    </subcellularLocation>
</comment>
<dbReference type="AlphaFoldDB" id="A0A9Q0H2D4"/>
<reference evidence="15" key="1">
    <citation type="journal article" date="2023" name="Plant J.">
        <title>The genome of the king protea, Protea cynaroides.</title>
        <authorList>
            <person name="Chang J."/>
            <person name="Duong T.A."/>
            <person name="Schoeman C."/>
            <person name="Ma X."/>
            <person name="Roodt D."/>
            <person name="Barker N."/>
            <person name="Li Z."/>
            <person name="Van de Peer Y."/>
            <person name="Mizrachi E."/>
        </authorList>
    </citation>
    <scope>NUCLEOTIDE SEQUENCE</scope>
    <source>
        <tissue evidence="15">Young leaves</tissue>
    </source>
</reference>
<protein>
    <recommendedName>
        <fullName evidence="14">Glycosyltransferases</fullName>
        <ecNumber evidence="14">2.4.-.-</ecNumber>
    </recommendedName>
</protein>
<comment type="caution">
    <text evidence="14">Lacks conserved residue(s) required for the propagation of feature annotation.</text>
</comment>
<dbReference type="PANTHER" id="PTHR10896">
    <property type="entry name" value="GALACTOSYLGALACTOSYLXYLOSYLPROTEIN 3-BETA-GLUCURONOSYLTRANSFERASE BETA-1,3-GLUCURONYLTRANSFERASE"/>
    <property type="match status" value="1"/>
</dbReference>
<dbReference type="Proteomes" id="UP001141806">
    <property type="component" value="Unassembled WGS sequence"/>
</dbReference>
<comment type="function">
    <text evidence="14">Involved in the synthesis of glucuronoxylan hemicellulose in secondary cell walls.</text>
</comment>
<evidence type="ECO:0000256" key="6">
    <source>
        <dbReference type="ARBA" id="ARBA00022989"/>
    </source>
</evidence>
<gene>
    <name evidence="15" type="ORF">NE237_025086</name>
</gene>
<comment type="cofactor">
    <cofactor evidence="12">
        <name>Mn(2+)</name>
        <dbReference type="ChEBI" id="CHEBI:29035"/>
    </cofactor>
</comment>
<keyword evidence="4 14" id="KW-0812">Transmembrane</keyword>
<keyword evidence="5 14" id="KW-0735">Signal-anchor</keyword>
<sequence>MRDRDRLMSSIAPTFYYTQSHHLIHWKSAQNASIEKRVQSYTLIWVWSDSTETQRRVWFQITDTDVEVPFCLGGFNGAINLLYFFIALGYSALGGSLSSLSGSKDSFSVLYRLQAALLGIITRRSGPLERSKSKGQLWRRAFFHFFICFMIGIFIGLTPLKSMNISTNLSKHHSFSFEVSPDGNAHQYDGTSNNSLLSEAQRFQDNASLETRSVKQELLVGISDDNLVTQLPFQDSDIMHRKPLIIVTPTYNWPFQAYNLNRLAQTLRLVPPPVIWIVVEMFSQSDETADILRRTGVIYRHLACYKNVTSVVDRRVHLRSVALSHIETHRLNGIVYFADDDKVYSTHFFEQMREIRHFGIWPVAILTASRSEARLEGPVCNGSQVIGWHTNTKNRRFHSDISGFAFNSTILWDPKRWNRTTLEPIKQLDTVKEEVQESMFIEQVVEDESQMESLGEDCLRIMNKRKIGLDIWPFPAYLLISIWAPAAFSINRILLYAGFSVPFGMDRKYLWASSLSVSDLPGPALVVLLHTHTQKPKPKEYAFCC</sequence>
<keyword evidence="3 14" id="KW-0808">Transferase</keyword>
<dbReference type="GO" id="GO:0071555">
    <property type="term" value="P:cell wall organization"/>
    <property type="evidence" value="ECO:0007669"/>
    <property type="project" value="UniProtKB-KW"/>
</dbReference>
<dbReference type="GO" id="GO:0000139">
    <property type="term" value="C:Golgi membrane"/>
    <property type="evidence" value="ECO:0007669"/>
    <property type="project" value="UniProtKB-SubCell"/>
</dbReference>
<feature type="active site" description="Proton donor/acceptor" evidence="11">
    <location>
        <position position="437"/>
    </location>
</feature>
<feature type="transmembrane region" description="Helical" evidence="14">
    <location>
        <begin position="141"/>
        <end position="160"/>
    </location>
</feature>
<dbReference type="PANTHER" id="PTHR10896:SF20">
    <property type="entry name" value="BETA-1,4-XYLOSYLTRANSFERASE IRX9L-RELATED"/>
    <property type="match status" value="1"/>
</dbReference>
<evidence type="ECO:0000256" key="14">
    <source>
        <dbReference type="RuleBase" id="RU363127"/>
    </source>
</evidence>
<comment type="similarity">
    <text evidence="2 14">Belongs to the glycosyltransferase 43 family.</text>
</comment>